<dbReference type="EMBL" id="LOCL01000028">
    <property type="protein sequence ID" value="KUF19159.1"/>
    <property type="molecule type" value="Genomic_DNA"/>
</dbReference>
<proteinExistence type="predicted"/>
<evidence type="ECO:0000313" key="3">
    <source>
        <dbReference type="EMBL" id="KUF19159.1"/>
    </source>
</evidence>
<dbReference type="PANTHER" id="PTHR33744:SF1">
    <property type="entry name" value="DNA-BINDING TRANSCRIPTIONAL ACTIVATOR ADER"/>
    <property type="match status" value="1"/>
</dbReference>
<keyword evidence="4" id="KW-1185">Reference proteome</keyword>
<accession>A0A0W7X8W5</accession>
<name>A0A0W7X8W5_9ACTN</name>
<dbReference type="InterPro" id="IPR042070">
    <property type="entry name" value="PucR_C-HTH_sf"/>
</dbReference>
<protein>
    <recommendedName>
        <fullName evidence="2">PucR C-terminal helix-turn-helix domain-containing protein</fullName>
    </recommendedName>
</protein>
<dbReference type="AlphaFoldDB" id="A0A0W7X8W5"/>
<reference evidence="3 4" key="1">
    <citation type="submission" date="2015-12" db="EMBL/GenBank/DDBJ databases">
        <title>Draft genome sequence of Streptomyces silvensis ATCC 53525, a producer of novel hormone antagonists.</title>
        <authorList>
            <person name="Johnston C.W."/>
            <person name="Li Y."/>
            <person name="Magarvey N.A."/>
        </authorList>
    </citation>
    <scope>NUCLEOTIDE SEQUENCE [LARGE SCALE GENOMIC DNA]</scope>
    <source>
        <strain evidence="3 4">ATCC 53525</strain>
    </source>
</reference>
<dbReference type="InterPro" id="IPR051448">
    <property type="entry name" value="CdaR-like_regulators"/>
</dbReference>
<feature type="domain" description="PucR C-terminal helix-turn-helix" evidence="2">
    <location>
        <begin position="349"/>
        <end position="407"/>
    </location>
</feature>
<feature type="region of interest" description="Disordered" evidence="1">
    <location>
        <begin position="413"/>
        <end position="434"/>
    </location>
</feature>
<dbReference type="Pfam" id="PF13556">
    <property type="entry name" value="HTH_30"/>
    <property type="match status" value="1"/>
</dbReference>
<dbReference type="OrthoDB" id="4571023at2"/>
<organism evidence="3 4">
    <name type="scientific">Streptomyces silvensis</name>
    <dbReference type="NCBI Taxonomy" id="1765722"/>
    <lineage>
        <taxon>Bacteria</taxon>
        <taxon>Bacillati</taxon>
        <taxon>Actinomycetota</taxon>
        <taxon>Actinomycetes</taxon>
        <taxon>Kitasatosporales</taxon>
        <taxon>Streptomycetaceae</taxon>
        <taxon>Streptomyces</taxon>
    </lineage>
</organism>
<evidence type="ECO:0000313" key="4">
    <source>
        <dbReference type="Proteomes" id="UP000054804"/>
    </source>
</evidence>
<comment type="caution">
    <text evidence="3">The sequence shown here is derived from an EMBL/GenBank/DDBJ whole genome shotgun (WGS) entry which is preliminary data.</text>
</comment>
<evidence type="ECO:0000259" key="2">
    <source>
        <dbReference type="Pfam" id="PF13556"/>
    </source>
</evidence>
<dbReference type="InterPro" id="IPR025736">
    <property type="entry name" value="PucR_C-HTH_dom"/>
</dbReference>
<gene>
    <name evidence="3" type="ORF">AT728_21585</name>
</gene>
<sequence length="434" mass="45413">MSFSACSHTPSPACRQVPVACAAAGLRERVLPLARQLLAERARSGRVRLDAHLLGEDLALWLGALSCPAAPRDPQGPQDLLDPQDLQGLQDLRGLRAGFRARHRVYAEHALSSADFLVLHHDCAGFLGRCLSEQLAVMVPCASVQARQNAVSTALALPLHTAVLCVTEACARPQDRPEAVRAPAAPPRWCLVALSPPGGGAVLAERFRCANRGARILVGEARLTVMSVERPVVPAGAQPYGLAPVAGRDIAPAVHRAAAAARLARFYGLEHLDARHLPPVLSGSGAGGAPTAAAGTAEGRTAAAAALAAAGNAAADERAAADGGPAAQSRTAAADCLEPLRDTRRYGHLLETLRAYLVHNLSAASAARSLFIHRHTFTYRLRQIEDLTGLDLAHPFHRLRAELSLLARELAEPAGPSGGVAAREGPYGVGTAQE</sequence>
<dbReference type="Gene3D" id="1.10.10.2840">
    <property type="entry name" value="PucR C-terminal helix-turn-helix domain"/>
    <property type="match status" value="1"/>
</dbReference>
<evidence type="ECO:0000256" key="1">
    <source>
        <dbReference type="SAM" id="MobiDB-lite"/>
    </source>
</evidence>
<dbReference type="PANTHER" id="PTHR33744">
    <property type="entry name" value="CARBOHYDRATE DIACID REGULATOR"/>
    <property type="match status" value="1"/>
</dbReference>
<dbReference type="Proteomes" id="UP000054804">
    <property type="component" value="Unassembled WGS sequence"/>
</dbReference>
<dbReference type="RefSeq" id="WP_058846649.1">
    <property type="nucleotide sequence ID" value="NZ_LOCL01000028.1"/>
</dbReference>